<protein>
    <submittedName>
        <fullName evidence="3">Histidine triad (HIT) family protein</fullName>
    </submittedName>
</protein>
<dbReference type="PANTHER" id="PTHR23089">
    <property type="entry name" value="HISTIDINE TRIAD HIT PROTEIN"/>
    <property type="match status" value="1"/>
</dbReference>
<proteinExistence type="predicted"/>
<dbReference type="Pfam" id="PF01230">
    <property type="entry name" value="HIT"/>
    <property type="match status" value="1"/>
</dbReference>
<gene>
    <name evidence="3" type="ORF">J2S02_004159</name>
</gene>
<organism evidence="3 4">
    <name type="scientific">Metabacillus niabensis</name>
    <dbReference type="NCBI Taxonomy" id="324854"/>
    <lineage>
        <taxon>Bacteria</taxon>
        <taxon>Bacillati</taxon>
        <taxon>Bacillota</taxon>
        <taxon>Bacilli</taxon>
        <taxon>Bacillales</taxon>
        <taxon>Bacillaceae</taxon>
        <taxon>Metabacillus</taxon>
    </lineage>
</organism>
<evidence type="ECO:0000313" key="3">
    <source>
        <dbReference type="EMBL" id="MDQ0227812.1"/>
    </source>
</evidence>
<sequence length="110" mass="12862">MNNDFYCDEILSGKTNVKKVKETENVLAYYHTRPFYEVHIVAIPKKHISSFVDVNPEDSFVMNELMNVIREVAAQITNEYGACKIITNLGSYQDTKHLHWHIVYGERIRK</sequence>
<dbReference type="InterPro" id="IPR036265">
    <property type="entry name" value="HIT-like_sf"/>
</dbReference>
<feature type="domain" description="HIT" evidence="2">
    <location>
        <begin position="6"/>
        <end position="110"/>
    </location>
</feature>
<dbReference type="InterPro" id="IPR001310">
    <property type="entry name" value="Histidine_triad_HIT"/>
</dbReference>
<dbReference type="RefSeq" id="WP_233452159.1">
    <property type="nucleotide sequence ID" value="NZ_CADEPK010000070.1"/>
</dbReference>
<dbReference type="Proteomes" id="UP001232245">
    <property type="component" value="Unassembled WGS sequence"/>
</dbReference>
<reference evidence="3 4" key="1">
    <citation type="submission" date="2023-07" db="EMBL/GenBank/DDBJ databases">
        <title>Genomic Encyclopedia of Type Strains, Phase IV (KMG-IV): sequencing the most valuable type-strain genomes for metagenomic binning, comparative biology and taxonomic classification.</title>
        <authorList>
            <person name="Goeker M."/>
        </authorList>
    </citation>
    <scope>NUCLEOTIDE SEQUENCE [LARGE SCALE GENOMIC DNA]</scope>
    <source>
        <strain evidence="3 4">DSM 17723</strain>
    </source>
</reference>
<evidence type="ECO:0000259" key="2">
    <source>
        <dbReference type="PROSITE" id="PS51084"/>
    </source>
</evidence>
<comment type="caution">
    <text evidence="3">The sequence shown here is derived from an EMBL/GenBank/DDBJ whole genome shotgun (WGS) entry which is preliminary data.</text>
</comment>
<evidence type="ECO:0000313" key="4">
    <source>
        <dbReference type="Proteomes" id="UP001232245"/>
    </source>
</evidence>
<dbReference type="Gene3D" id="3.30.428.10">
    <property type="entry name" value="HIT-like"/>
    <property type="match status" value="1"/>
</dbReference>
<name>A0ABT9Z7N1_9BACI</name>
<accession>A0ABT9Z7N1</accession>
<dbReference type="InterPro" id="IPR011146">
    <property type="entry name" value="HIT-like"/>
</dbReference>
<dbReference type="PROSITE" id="PS51084">
    <property type="entry name" value="HIT_2"/>
    <property type="match status" value="1"/>
</dbReference>
<dbReference type="EMBL" id="JAUSTZ010000011">
    <property type="protein sequence ID" value="MDQ0227812.1"/>
    <property type="molecule type" value="Genomic_DNA"/>
</dbReference>
<feature type="short sequence motif" description="Histidine triad motif" evidence="1">
    <location>
        <begin position="97"/>
        <end position="101"/>
    </location>
</feature>
<keyword evidence="4" id="KW-1185">Reference proteome</keyword>
<evidence type="ECO:0000256" key="1">
    <source>
        <dbReference type="PROSITE-ProRule" id="PRU00464"/>
    </source>
</evidence>
<dbReference type="SUPFAM" id="SSF54197">
    <property type="entry name" value="HIT-like"/>
    <property type="match status" value="1"/>
</dbReference>